<feature type="domain" description="Major facilitator superfamily (MFS) profile" evidence="6">
    <location>
        <begin position="51"/>
        <end position="474"/>
    </location>
</feature>
<sequence length="514" mass="55729">MRKRQINNSADSALFPKAWTRDSNAPDFVKSCSSDTEMKYETRAAIRQYAAAIIANVAAFCIGNMLGWSSPVQPVLESAESPIGEPLSRSQFSWLSSVNFLGGVIGTLFWGQVSDCLGRKRTGLLVALPFAVGWALIIAARNQWMLYAGRMFIGAGCSGTVINTPMFVTEIAQDKIRGALGSFLMINLNIGTLFSFIIGAATSFYTLTSTCLAVVLIYFCLLLFMPDSPASLLMMKKRAEALESMTWYRGGDQVQAEKDLTSVESRLVKPARSYRSIFQTKGRVKGFLIGIGFILGQQVCGMLAVTTYAVTIFKEAGSTMTPHQSAIVLGVLQVTASVCSLILVDKLGRKVLLVTSFTVMGISLCSLGFFYYFKNSIGPEYLFIPVASLSIHLVAYSIGAGPVPFIVMAELFSPDIRGTAISLIQFLGIFLSFVTVKIFPWMNSFLGPSATFLTYGLGSLVLPLFIICCVPETKGKTLNSITKALESGRRDSEEIIPGGVKPQIVPSSAINPTR</sequence>
<name>A0ABN7AQ21_9HEMI</name>
<dbReference type="PROSITE" id="PS50850">
    <property type="entry name" value="MFS"/>
    <property type="match status" value="1"/>
</dbReference>
<organism evidence="7 8">
    <name type="scientific">Nesidiocoris tenuis</name>
    <dbReference type="NCBI Taxonomy" id="355587"/>
    <lineage>
        <taxon>Eukaryota</taxon>
        <taxon>Metazoa</taxon>
        <taxon>Ecdysozoa</taxon>
        <taxon>Arthropoda</taxon>
        <taxon>Hexapoda</taxon>
        <taxon>Insecta</taxon>
        <taxon>Pterygota</taxon>
        <taxon>Neoptera</taxon>
        <taxon>Paraneoptera</taxon>
        <taxon>Hemiptera</taxon>
        <taxon>Heteroptera</taxon>
        <taxon>Panheteroptera</taxon>
        <taxon>Cimicomorpha</taxon>
        <taxon>Miridae</taxon>
        <taxon>Dicyphina</taxon>
        <taxon>Nesidiocoris</taxon>
    </lineage>
</organism>
<feature type="transmembrane region" description="Helical" evidence="5">
    <location>
        <begin position="393"/>
        <end position="413"/>
    </location>
</feature>
<keyword evidence="2 5" id="KW-0812">Transmembrane</keyword>
<evidence type="ECO:0000313" key="8">
    <source>
        <dbReference type="Proteomes" id="UP001307889"/>
    </source>
</evidence>
<dbReference type="Proteomes" id="UP001307889">
    <property type="component" value="Chromosome 5"/>
</dbReference>
<dbReference type="SUPFAM" id="SSF103473">
    <property type="entry name" value="MFS general substrate transporter"/>
    <property type="match status" value="1"/>
</dbReference>
<protein>
    <submittedName>
        <fullName evidence="7">Transporter</fullName>
    </submittedName>
</protein>
<dbReference type="PANTHER" id="PTHR48021">
    <property type="match status" value="1"/>
</dbReference>
<dbReference type="PROSITE" id="PS00216">
    <property type="entry name" value="SUGAR_TRANSPORT_1"/>
    <property type="match status" value="1"/>
</dbReference>
<evidence type="ECO:0000259" key="6">
    <source>
        <dbReference type="PROSITE" id="PS50850"/>
    </source>
</evidence>
<dbReference type="InterPro" id="IPR020846">
    <property type="entry name" value="MFS_dom"/>
</dbReference>
<evidence type="ECO:0000256" key="3">
    <source>
        <dbReference type="ARBA" id="ARBA00022989"/>
    </source>
</evidence>
<dbReference type="PRINTS" id="PR00171">
    <property type="entry name" value="SUGRTRNSPORT"/>
</dbReference>
<accession>A0ABN7AQ21</accession>
<feature type="transmembrane region" description="Helical" evidence="5">
    <location>
        <begin position="49"/>
        <end position="71"/>
    </location>
</feature>
<evidence type="ECO:0000256" key="2">
    <source>
        <dbReference type="ARBA" id="ARBA00022692"/>
    </source>
</evidence>
<feature type="transmembrane region" description="Helical" evidence="5">
    <location>
        <begin position="287"/>
        <end position="313"/>
    </location>
</feature>
<feature type="transmembrane region" description="Helical" evidence="5">
    <location>
        <begin position="180"/>
        <end position="198"/>
    </location>
</feature>
<dbReference type="Gene3D" id="1.20.1250.20">
    <property type="entry name" value="MFS general substrate transporter like domains"/>
    <property type="match status" value="1"/>
</dbReference>
<dbReference type="InterPro" id="IPR036259">
    <property type="entry name" value="MFS_trans_sf"/>
</dbReference>
<keyword evidence="3 5" id="KW-1133">Transmembrane helix</keyword>
<dbReference type="InterPro" id="IPR003663">
    <property type="entry name" value="Sugar/inositol_transpt"/>
</dbReference>
<evidence type="ECO:0000313" key="7">
    <source>
        <dbReference type="EMBL" id="BES94173.1"/>
    </source>
</evidence>
<gene>
    <name evidence="7" type="ORF">NTJ_06982</name>
</gene>
<feature type="transmembrane region" description="Helical" evidence="5">
    <location>
        <begin position="351"/>
        <end position="373"/>
    </location>
</feature>
<feature type="transmembrane region" description="Helical" evidence="5">
    <location>
        <begin position="204"/>
        <end position="225"/>
    </location>
</feature>
<feature type="transmembrane region" description="Helical" evidence="5">
    <location>
        <begin position="325"/>
        <end position="344"/>
    </location>
</feature>
<dbReference type="InterPro" id="IPR005829">
    <property type="entry name" value="Sugar_transporter_CS"/>
</dbReference>
<feature type="transmembrane region" description="Helical" evidence="5">
    <location>
        <begin position="91"/>
        <end position="110"/>
    </location>
</feature>
<evidence type="ECO:0000256" key="5">
    <source>
        <dbReference type="SAM" id="Phobius"/>
    </source>
</evidence>
<reference evidence="7 8" key="1">
    <citation type="submission" date="2023-09" db="EMBL/GenBank/DDBJ databases">
        <title>Nesidiocoris tenuis whole genome shotgun sequence.</title>
        <authorList>
            <person name="Shibata T."/>
            <person name="Shimoda M."/>
            <person name="Kobayashi T."/>
            <person name="Uehara T."/>
        </authorList>
    </citation>
    <scope>NUCLEOTIDE SEQUENCE [LARGE SCALE GENOMIC DNA]</scope>
    <source>
        <strain evidence="7 8">Japan</strain>
    </source>
</reference>
<feature type="transmembrane region" description="Helical" evidence="5">
    <location>
        <begin position="420"/>
        <end position="440"/>
    </location>
</feature>
<comment type="subcellular location">
    <subcellularLocation>
        <location evidence="1">Membrane</location>
        <topology evidence="1">Multi-pass membrane protein</topology>
    </subcellularLocation>
</comment>
<dbReference type="InterPro" id="IPR050549">
    <property type="entry name" value="MFS_Trehalose_Transporter"/>
</dbReference>
<dbReference type="EMBL" id="AP028913">
    <property type="protein sequence ID" value="BES94173.1"/>
    <property type="molecule type" value="Genomic_DNA"/>
</dbReference>
<feature type="transmembrane region" description="Helical" evidence="5">
    <location>
        <begin position="122"/>
        <end position="141"/>
    </location>
</feature>
<keyword evidence="8" id="KW-1185">Reference proteome</keyword>
<evidence type="ECO:0000256" key="1">
    <source>
        <dbReference type="ARBA" id="ARBA00004141"/>
    </source>
</evidence>
<feature type="transmembrane region" description="Helical" evidence="5">
    <location>
        <begin position="452"/>
        <end position="470"/>
    </location>
</feature>
<dbReference type="InterPro" id="IPR005828">
    <property type="entry name" value="MFS_sugar_transport-like"/>
</dbReference>
<keyword evidence="4 5" id="KW-0472">Membrane</keyword>
<dbReference type="Pfam" id="PF00083">
    <property type="entry name" value="Sugar_tr"/>
    <property type="match status" value="1"/>
</dbReference>
<feature type="transmembrane region" description="Helical" evidence="5">
    <location>
        <begin position="147"/>
        <end position="168"/>
    </location>
</feature>
<evidence type="ECO:0000256" key="4">
    <source>
        <dbReference type="ARBA" id="ARBA00023136"/>
    </source>
</evidence>
<proteinExistence type="predicted"/>
<dbReference type="PANTHER" id="PTHR48021:SF1">
    <property type="entry name" value="GH07001P-RELATED"/>
    <property type="match status" value="1"/>
</dbReference>